<evidence type="ECO:0000313" key="6">
    <source>
        <dbReference type="Proteomes" id="UP000175971"/>
    </source>
</evidence>
<organism evidence="5 6">
    <name type="scientific">Streptomyces nanshensis</name>
    <dbReference type="NCBI Taxonomy" id="518642"/>
    <lineage>
        <taxon>Bacteria</taxon>
        <taxon>Bacillati</taxon>
        <taxon>Actinomycetota</taxon>
        <taxon>Actinomycetes</taxon>
        <taxon>Kitasatosporales</taxon>
        <taxon>Streptomycetaceae</taxon>
        <taxon>Streptomyces</taxon>
    </lineage>
</organism>
<sequence>MFALSGPIRAKAHVLRDLRALLDNEGFTEVVTPVARRADLGPGRRVPVGLHDGRYLRAMIGPALRVNVSTDLPRVYEIGPCFRPEPPDALHAAEFTMLDLYAAHLGFEDLIDLAWRLVGPHLPSYTPERLSIAHHIRDEFGIDLHTEPIGDLHPRLAARIGADAGQPFRDILGRYITLELEASTAGRAVFLTDYPTGGDEPCARLAPGSTAVLERFELIVDGIELVHGYTDETDHSAFTERAKAVGLYDDEQQLAQEAVAAGTVPGDTAGLGIGIERLCAASAGLRDITPFLQSPQF</sequence>
<dbReference type="InterPro" id="IPR045864">
    <property type="entry name" value="aa-tRNA-synth_II/BPL/LPL"/>
</dbReference>
<proteinExistence type="predicted"/>
<dbReference type="GO" id="GO:0005524">
    <property type="term" value="F:ATP binding"/>
    <property type="evidence" value="ECO:0007669"/>
    <property type="project" value="InterPro"/>
</dbReference>
<evidence type="ECO:0000256" key="1">
    <source>
        <dbReference type="ARBA" id="ARBA00022598"/>
    </source>
</evidence>
<protein>
    <submittedName>
        <fullName evidence="5">Lysyl-tRNA synthetase</fullName>
    </submittedName>
</protein>
<dbReference type="Proteomes" id="UP000175971">
    <property type="component" value="Unassembled WGS sequence"/>
</dbReference>
<dbReference type="GO" id="GO:0006430">
    <property type="term" value="P:lysyl-tRNA aminoacylation"/>
    <property type="evidence" value="ECO:0007669"/>
    <property type="project" value="TreeGrafter"/>
</dbReference>
<evidence type="ECO:0000313" key="5">
    <source>
        <dbReference type="EMBL" id="OEV22128.1"/>
    </source>
</evidence>
<dbReference type="Gene3D" id="3.30.930.10">
    <property type="entry name" value="Bira Bifunctional Protein, Domain 2"/>
    <property type="match status" value="1"/>
</dbReference>
<dbReference type="RefSeq" id="WP_070199829.1">
    <property type="nucleotide sequence ID" value="NZ_LJGZ01000005.1"/>
</dbReference>
<dbReference type="InterPro" id="IPR006195">
    <property type="entry name" value="aa-tRNA-synth_II"/>
</dbReference>
<gene>
    <name evidence="5" type="ORF">AN221_04260</name>
</gene>
<dbReference type="InterPro" id="IPR004364">
    <property type="entry name" value="Aa-tRNA-synt_II"/>
</dbReference>
<accession>A0A1E7M185</accession>
<name>A0A1E7M185_9ACTN</name>
<keyword evidence="1" id="KW-0436">Ligase</keyword>
<keyword evidence="3" id="KW-0067">ATP-binding</keyword>
<dbReference type="EMBL" id="LJGZ01000005">
    <property type="protein sequence ID" value="OEV22128.1"/>
    <property type="molecule type" value="Genomic_DNA"/>
</dbReference>
<reference evidence="5 6" key="1">
    <citation type="journal article" date="2016" name="Front. Microbiol.">
        <title>Comparative Genomics Analysis of Streptomyces Species Reveals Their Adaptation to the Marine Environment and Their Diversity at the Genomic Level.</title>
        <authorList>
            <person name="Tian X."/>
            <person name="Zhang Z."/>
            <person name="Yang T."/>
            <person name="Chen M."/>
            <person name="Li J."/>
            <person name="Chen F."/>
            <person name="Yang J."/>
            <person name="Li W."/>
            <person name="Zhang B."/>
            <person name="Zhang Z."/>
            <person name="Wu J."/>
            <person name="Zhang C."/>
            <person name="Long L."/>
            <person name="Xiao J."/>
        </authorList>
    </citation>
    <scope>NUCLEOTIDE SEQUENCE [LARGE SCALE GENOMIC DNA]</scope>
    <source>
        <strain evidence="5 6">SCSIO M10372</strain>
    </source>
</reference>
<dbReference type="GO" id="GO:0005829">
    <property type="term" value="C:cytosol"/>
    <property type="evidence" value="ECO:0007669"/>
    <property type="project" value="TreeGrafter"/>
</dbReference>
<dbReference type="PROSITE" id="PS50862">
    <property type="entry name" value="AA_TRNA_LIGASE_II"/>
    <property type="match status" value="1"/>
</dbReference>
<keyword evidence="6" id="KW-1185">Reference proteome</keyword>
<dbReference type="PATRIC" id="fig|518642.7.peg.6287"/>
<dbReference type="SUPFAM" id="SSF55681">
    <property type="entry name" value="Class II aaRS and biotin synthetases"/>
    <property type="match status" value="1"/>
</dbReference>
<keyword evidence="2" id="KW-0547">Nucleotide-binding</keyword>
<keyword evidence="5" id="KW-0030">Aminoacyl-tRNA synthetase</keyword>
<evidence type="ECO:0000256" key="3">
    <source>
        <dbReference type="ARBA" id="ARBA00022840"/>
    </source>
</evidence>
<evidence type="ECO:0000256" key="2">
    <source>
        <dbReference type="ARBA" id="ARBA00022741"/>
    </source>
</evidence>
<dbReference type="GO" id="GO:0000049">
    <property type="term" value="F:tRNA binding"/>
    <property type="evidence" value="ECO:0007669"/>
    <property type="project" value="TreeGrafter"/>
</dbReference>
<dbReference type="Pfam" id="PF00152">
    <property type="entry name" value="tRNA-synt_2"/>
    <property type="match status" value="1"/>
</dbReference>
<dbReference type="PANTHER" id="PTHR42918:SF15">
    <property type="entry name" value="LYSINE--TRNA LIGASE, CHLOROPLASTIC_MITOCHONDRIAL"/>
    <property type="match status" value="1"/>
</dbReference>
<feature type="domain" description="Aminoacyl-transfer RNA synthetases class-II family profile" evidence="4">
    <location>
        <begin position="14"/>
        <end position="290"/>
    </location>
</feature>
<comment type="caution">
    <text evidence="5">The sequence shown here is derived from an EMBL/GenBank/DDBJ whole genome shotgun (WGS) entry which is preliminary data.</text>
</comment>
<dbReference type="AlphaFoldDB" id="A0A1E7M185"/>
<dbReference type="GO" id="GO:0004824">
    <property type="term" value="F:lysine-tRNA ligase activity"/>
    <property type="evidence" value="ECO:0007669"/>
    <property type="project" value="TreeGrafter"/>
</dbReference>
<dbReference type="PANTHER" id="PTHR42918">
    <property type="entry name" value="LYSYL-TRNA SYNTHETASE"/>
    <property type="match status" value="1"/>
</dbReference>
<evidence type="ECO:0000259" key="4">
    <source>
        <dbReference type="PROSITE" id="PS50862"/>
    </source>
</evidence>